<organism evidence="1 2">
    <name type="scientific">Shewanella electrica</name>
    <dbReference type="NCBI Taxonomy" id="515560"/>
    <lineage>
        <taxon>Bacteria</taxon>
        <taxon>Pseudomonadati</taxon>
        <taxon>Pseudomonadota</taxon>
        <taxon>Gammaproteobacteria</taxon>
        <taxon>Alteromonadales</taxon>
        <taxon>Shewanellaceae</taxon>
        <taxon>Shewanella</taxon>
    </lineage>
</organism>
<sequence>MSFDFIILRPEQELDAVSALDEVELAYSLGSACEVYSYLSTFFSRGDSGYWLGENGEVIEIMEYEDNSQSLHLSLQFGQNWSDSMSDDFMEMLKVMCAPKGWAAFSDNERIA</sequence>
<dbReference type="EMBL" id="JAKOGG010000006">
    <property type="protein sequence ID" value="MCS4557000.1"/>
    <property type="molecule type" value="Genomic_DNA"/>
</dbReference>
<protein>
    <submittedName>
        <fullName evidence="1">Uncharacterized protein</fullName>
    </submittedName>
</protein>
<reference evidence="2" key="1">
    <citation type="submission" date="2023-07" db="EMBL/GenBank/DDBJ databases">
        <title>Shewanella mangrovi sp. nov., an acetaldehyde- degrading bacterium isolated from mangrove sediment.</title>
        <authorList>
            <person name="Liu Y."/>
        </authorList>
    </citation>
    <scope>NUCLEOTIDE SEQUENCE [LARGE SCALE GENOMIC DNA]</scope>
    <source>
        <strain evidence="2">C32</strain>
    </source>
</reference>
<proteinExistence type="predicted"/>
<dbReference type="Proteomes" id="UP001201549">
    <property type="component" value="Unassembled WGS sequence"/>
</dbReference>
<evidence type="ECO:0000313" key="1">
    <source>
        <dbReference type="EMBL" id="MCS4557000.1"/>
    </source>
</evidence>
<comment type="caution">
    <text evidence="1">The sequence shown here is derived from an EMBL/GenBank/DDBJ whole genome shotgun (WGS) entry which is preliminary data.</text>
</comment>
<evidence type="ECO:0000313" key="2">
    <source>
        <dbReference type="Proteomes" id="UP001201549"/>
    </source>
</evidence>
<gene>
    <name evidence="1" type="ORF">L9G74_11145</name>
</gene>
<accession>A0ABT2FKZ1</accession>
<name>A0ABT2FKZ1_9GAMM</name>
<dbReference type="RefSeq" id="WP_238896422.1">
    <property type="nucleotide sequence ID" value="NZ_JAKOGG010000006.1"/>
</dbReference>
<keyword evidence="2" id="KW-1185">Reference proteome</keyword>